<keyword evidence="1" id="KW-0472">Membrane</keyword>
<evidence type="ECO:0000313" key="3">
    <source>
        <dbReference type="EMBL" id="NVK98382.1"/>
    </source>
</evidence>
<dbReference type="Pfam" id="PF06568">
    <property type="entry name" value="YjiS-like"/>
    <property type="match status" value="1"/>
</dbReference>
<feature type="transmembrane region" description="Helical" evidence="1">
    <location>
        <begin position="12"/>
        <end position="34"/>
    </location>
</feature>
<keyword evidence="1" id="KW-0812">Transmembrane</keyword>
<dbReference type="InterPro" id="IPR009506">
    <property type="entry name" value="YjiS-like"/>
</dbReference>
<protein>
    <submittedName>
        <fullName evidence="3">DUF1127 domain-containing protein</fullName>
    </submittedName>
</protein>
<proteinExistence type="predicted"/>
<evidence type="ECO:0000256" key="1">
    <source>
        <dbReference type="SAM" id="Phobius"/>
    </source>
</evidence>
<dbReference type="OMA" id="WNDARVI"/>
<dbReference type="EMBL" id="JABXIY010000045">
    <property type="protein sequence ID" value="NVK98382.1"/>
    <property type="molecule type" value="Genomic_DNA"/>
</dbReference>
<dbReference type="Proteomes" id="UP000565723">
    <property type="component" value="Unassembled WGS sequence"/>
</dbReference>
<accession>A0A850LLE1</accession>
<organism evidence="3 4">
    <name type="scientific">Ruegeria pomeroyi</name>
    <dbReference type="NCBI Taxonomy" id="89184"/>
    <lineage>
        <taxon>Bacteria</taxon>
        <taxon>Pseudomonadati</taxon>
        <taxon>Pseudomonadota</taxon>
        <taxon>Alphaproteobacteria</taxon>
        <taxon>Rhodobacterales</taxon>
        <taxon>Roseobacteraceae</taxon>
        <taxon>Ruegeria</taxon>
    </lineage>
</organism>
<sequence length="72" mass="7531">MAALDTTRFAQGSFGLVGRIAALGSIIANAFVAWNDARATRNALTALSDRELEDIGMSRADIDAVVAGKTAY</sequence>
<evidence type="ECO:0000259" key="2">
    <source>
        <dbReference type="Pfam" id="PF06568"/>
    </source>
</evidence>
<feature type="domain" description="YjiS-like" evidence="2">
    <location>
        <begin position="28"/>
        <end position="63"/>
    </location>
</feature>
<reference evidence="3 4" key="1">
    <citation type="journal article" date="2020" name="Proc. Natl. Acad. Sci. U.S.A.">
        <title>Ecological drivers of bacterial community assembly in synthetic phycospheres.</title>
        <authorList>
            <person name="Fu H."/>
            <person name="Uchimiya M."/>
            <person name="Gore J."/>
            <person name="Moran M.A."/>
        </authorList>
    </citation>
    <scope>NUCLEOTIDE SEQUENCE [LARGE SCALE GENOMIC DNA]</scope>
    <source>
        <strain evidence="3">HF-Din03</strain>
    </source>
</reference>
<name>A0A850LLE1_9RHOB</name>
<comment type="caution">
    <text evidence="3">The sequence shown here is derived from an EMBL/GenBank/DDBJ whole genome shotgun (WGS) entry which is preliminary data.</text>
</comment>
<dbReference type="RefSeq" id="WP_011048808.1">
    <property type="nucleotide sequence ID" value="NZ_CP076685.1"/>
</dbReference>
<gene>
    <name evidence="3" type="ORF">HW564_15770</name>
</gene>
<keyword evidence="1" id="KW-1133">Transmembrane helix</keyword>
<evidence type="ECO:0000313" key="4">
    <source>
        <dbReference type="Proteomes" id="UP000565723"/>
    </source>
</evidence>
<dbReference type="AlphaFoldDB" id="A0A850LLE1"/>